<gene>
    <name evidence="1" type="ORF">GPUN_0571</name>
</gene>
<reference evidence="1 2" key="2">
    <citation type="journal article" date="2017" name="Antonie Van Leeuwenhoek">
        <title>Rhizobium rhizosphaerae sp. nov., a novel species isolated from rice rhizosphere.</title>
        <authorList>
            <person name="Zhao J.J."/>
            <person name="Zhang J."/>
            <person name="Zhang R.J."/>
            <person name="Zhang C.W."/>
            <person name="Yin H.Q."/>
            <person name="Zhang X.X."/>
        </authorList>
    </citation>
    <scope>NUCLEOTIDE SEQUENCE [LARGE SCALE GENOMIC DNA]</scope>
    <source>
        <strain evidence="1 2">ACAM 611</strain>
    </source>
</reference>
<evidence type="ECO:0000313" key="2">
    <source>
        <dbReference type="Proteomes" id="UP000053586"/>
    </source>
</evidence>
<dbReference type="AlphaFoldDB" id="H5T8T8"/>
<protein>
    <submittedName>
        <fullName evidence="1">Uncharacterized protein</fullName>
    </submittedName>
</protein>
<sequence length="40" mass="4678">MALRINWQCLFSQGNAFLWIGPHINEVFLRQSKGKEFLIA</sequence>
<comment type="caution">
    <text evidence="1">The sequence shown here is derived from an EMBL/GenBank/DDBJ whole genome shotgun (WGS) entry which is preliminary data.</text>
</comment>
<dbReference type="EMBL" id="BAET01000007">
    <property type="protein sequence ID" value="GAB54715.1"/>
    <property type="molecule type" value="Genomic_DNA"/>
</dbReference>
<proteinExistence type="predicted"/>
<name>H5T8T8_9ALTE</name>
<organism evidence="1 2">
    <name type="scientific">Glaciecola punicea ACAM 611</name>
    <dbReference type="NCBI Taxonomy" id="1121923"/>
    <lineage>
        <taxon>Bacteria</taxon>
        <taxon>Pseudomonadati</taxon>
        <taxon>Pseudomonadota</taxon>
        <taxon>Gammaproteobacteria</taxon>
        <taxon>Alteromonadales</taxon>
        <taxon>Alteromonadaceae</taxon>
        <taxon>Glaciecola</taxon>
    </lineage>
</organism>
<evidence type="ECO:0000313" key="1">
    <source>
        <dbReference type="EMBL" id="GAB54715.1"/>
    </source>
</evidence>
<reference evidence="1 2" key="1">
    <citation type="journal article" date="2012" name="J. Bacteriol.">
        <title>Genome sequence of proteorhodopsin-containing sea ice bacterium Glaciecola punicea ACAM 611T.</title>
        <authorList>
            <person name="Qin Q.-L."/>
            <person name="Xie B.-B."/>
            <person name="Shu Y.-L."/>
            <person name="Rong J.-C."/>
            <person name="Zhao D.-L."/>
            <person name="Zhang X.-Y."/>
            <person name="Chen X.-L."/>
            <person name="Zhou B.-C."/>
            <person name="Zhanga Y.-Z."/>
        </authorList>
    </citation>
    <scope>NUCLEOTIDE SEQUENCE [LARGE SCALE GENOMIC DNA]</scope>
    <source>
        <strain evidence="1 2">ACAM 611</strain>
    </source>
</reference>
<keyword evidence="2" id="KW-1185">Reference proteome</keyword>
<accession>H5T8T8</accession>
<dbReference type="Proteomes" id="UP000053586">
    <property type="component" value="Unassembled WGS sequence"/>
</dbReference>